<evidence type="ECO:0000313" key="3">
    <source>
        <dbReference type="Proteomes" id="UP001217485"/>
    </source>
</evidence>
<proteinExistence type="predicted"/>
<dbReference type="RefSeq" id="WP_272093559.1">
    <property type="nucleotide sequence ID" value="NZ_JAQNDK010000001.1"/>
</dbReference>
<keyword evidence="3" id="KW-1185">Reference proteome</keyword>
<sequence>MIQTISPRDADELIKSGEVDVVDVREPREWSVGHVPHARLVPLDQLRADPQRALPRDRVVFVCAKGARSLTAAKLAERLGFNQLYNLDGGTSGWVKAGLPLEHS</sequence>
<name>A0ABT5BRJ0_9BACT</name>
<dbReference type="PANTHER" id="PTHR44086:SF10">
    <property type="entry name" value="THIOSULFATE SULFURTRANSFERASE_RHODANESE-LIKE DOMAIN-CONTAINING PROTEIN 3"/>
    <property type="match status" value="1"/>
</dbReference>
<dbReference type="InterPro" id="IPR001763">
    <property type="entry name" value="Rhodanese-like_dom"/>
</dbReference>
<reference evidence="2 3" key="1">
    <citation type="submission" date="2023-01" db="EMBL/GenBank/DDBJ databases">
        <title>Minimal conservation of predation-associated metabolite biosynthetic gene clusters underscores biosynthetic potential of Myxococcota including descriptions for ten novel species: Archangium lansinium sp. nov., Myxococcus landrumus sp. nov., Nannocystis bai.</title>
        <authorList>
            <person name="Ahearne A."/>
            <person name="Stevens C."/>
            <person name="Dowd S."/>
        </authorList>
    </citation>
    <scope>NUCLEOTIDE SEQUENCE [LARGE SCALE GENOMIC DNA]</scope>
    <source>
        <strain evidence="2 3">WIWO2</strain>
    </source>
</reference>
<dbReference type="Gene3D" id="3.40.250.10">
    <property type="entry name" value="Rhodanese-like domain"/>
    <property type="match status" value="1"/>
</dbReference>
<dbReference type="EMBL" id="JAQNDK010000001">
    <property type="protein sequence ID" value="MDC0676785.1"/>
    <property type="molecule type" value="Genomic_DNA"/>
</dbReference>
<dbReference type="PROSITE" id="PS50206">
    <property type="entry name" value="RHODANESE_3"/>
    <property type="match status" value="1"/>
</dbReference>
<organism evidence="2 3">
    <name type="scientific">Sorangium atrum</name>
    <dbReference type="NCBI Taxonomy" id="2995308"/>
    <lineage>
        <taxon>Bacteria</taxon>
        <taxon>Pseudomonadati</taxon>
        <taxon>Myxococcota</taxon>
        <taxon>Polyangia</taxon>
        <taxon>Polyangiales</taxon>
        <taxon>Polyangiaceae</taxon>
        <taxon>Sorangium</taxon>
    </lineage>
</organism>
<dbReference type="SMART" id="SM00450">
    <property type="entry name" value="RHOD"/>
    <property type="match status" value="1"/>
</dbReference>
<gene>
    <name evidence="2" type="ORF">POL72_03465</name>
</gene>
<protein>
    <submittedName>
        <fullName evidence="2">Rhodanese-like domain-containing protein</fullName>
    </submittedName>
</protein>
<dbReference type="SUPFAM" id="SSF52821">
    <property type="entry name" value="Rhodanese/Cell cycle control phosphatase"/>
    <property type="match status" value="1"/>
</dbReference>
<dbReference type="CDD" id="cd00158">
    <property type="entry name" value="RHOD"/>
    <property type="match status" value="1"/>
</dbReference>
<dbReference type="Pfam" id="PF00581">
    <property type="entry name" value="Rhodanese"/>
    <property type="match status" value="1"/>
</dbReference>
<evidence type="ECO:0000259" key="1">
    <source>
        <dbReference type="PROSITE" id="PS50206"/>
    </source>
</evidence>
<dbReference type="Proteomes" id="UP001217485">
    <property type="component" value="Unassembled WGS sequence"/>
</dbReference>
<evidence type="ECO:0000313" key="2">
    <source>
        <dbReference type="EMBL" id="MDC0676785.1"/>
    </source>
</evidence>
<feature type="domain" description="Rhodanese" evidence="1">
    <location>
        <begin position="15"/>
        <end position="103"/>
    </location>
</feature>
<dbReference type="InterPro" id="IPR036873">
    <property type="entry name" value="Rhodanese-like_dom_sf"/>
</dbReference>
<accession>A0ABT5BRJ0</accession>
<comment type="caution">
    <text evidence="2">The sequence shown here is derived from an EMBL/GenBank/DDBJ whole genome shotgun (WGS) entry which is preliminary data.</text>
</comment>
<dbReference type="PANTHER" id="PTHR44086">
    <property type="entry name" value="THIOSULFATE SULFURTRANSFERASE RDL2, MITOCHONDRIAL-RELATED"/>
    <property type="match status" value="1"/>
</dbReference>